<evidence type="ECO:0000256" key="8">
    <source>
        <dbReference type="RuleBase" id="RU362110"/>
    </source>
</evidence>
<feature type="domain" description="Glycosyl hydrolase family 32 N-terminal" evidence="10">
    <location>
        <begin position="33"/>
        <end position="339"/>
    </location>
</feature>
<organism evidence="12 13">
    <name type="scientific">Bacillus zhangzhouensis</name>
    <dbReference type="NCBI Taxonomy" id="1178540"/>
    <lineage>
        <taxon>Bacteria</taxon>
        <taxon>Bacillati</taxon>
        <taxon>Bacillota</taxon>
        <taxon>Bacilli</taxon>
        <taxon>Bacillales</taxon>
        <taxon>Bacillaceae</taxon>
        <taxon>Bacillus</taxon>
    </lineage>
</organism>
<dbReference type="GO" id="GO:0004564">
    <property type="term" value="F:beta-fructofuranosidase activity"/>
    <property type="evidence" value="ECO:0007669"/>
    <property type="project" value="UniProtKB-EC"/>
</dbReference>
<reference evidence="12 13" key="1">
    <citation type="submission" date="2012-09" db="EMBL/GenBank/DDBJ databases">
        <title>Genome Sequence of Bacillus sp. DW5-4.</title>
        <authorList>
            <person name="Lai Q."/>
            <person name="Liu Y."/>
            <person name="Shao Z."/>
        </authorList>
    </citation>
    <scope>NUCLEOTIDE SEQUENCE [LARGE SCALE GENOMIC DNA]</scope>
    <source>
        <strain evidence="12 13">DW5-4</strain>
    </source>
</reference>
<dbReference type="Gene3D" id="2.60.120.560">
    <property type="entry name" value="Exo-inulinase, domain 1"/>
    <property type="match status" value="1"/>
</dbReference>
<comment type="similarity">
    <text evidence="2 8">Belongs to the glycosyl hydrolase 32 family.</text>
</comment>
<dbReference type="InterPro" id="IPR006232">
    <property type="entry name" value="Suc6P_hydrolase"/>
</dbReference>
<dbReference type="InterPro" id="IPR051214">
    <property type="entry name" value="GH32_Enzymes"/>
</dbReference>
<dbReference type="InterPro" id="IPR001362">
    <property type="entry name" value="Glyco_hydro_32"/>
</dbReference>
<dbReference type="CDD" id="cd18623">
    <property type="entry name" value="GH32_ScrB-like"/>
    <property type="match status" value="1"/>
</dbReference>
<dbReference type="NCBIfam" id="TIGR01322">
    <property type="entry name" value="scrB_fam"/>
    <property type="match status" value="1"/>
</dbReference>
<dbReference type="Proteomes" id="UP000028091">
    <property type="component" value="Unassembled WGS sequence"/>
</dbReference>
<dbReference type="Pfam" id="PF00251">
    <property type="entry name" value="Glyco_hydro_32N"/>
    <property type="match status" value="1"/>
</dbReference>
<dbReference type="eggNOG" id="COG1621">
    <property type="taxonomic scope" value="Bacteria"/>
</dbReference>
<evidence type="ECO:0000256" key="1">
    <source>
        <dbReference type="ARBA" id="ARBA00004914"/>
    </source>
</evidence>
<dbReference type="OrthoDB" id="9759709at2"/>
<dbReference type="Pfam" id="PF08244">
    <property type="entry name" value="Glyco_hydro_32C"/>
    <property type="match status" value="1"/>
</dbReference>
<dbReference type="EMBL" id="JOTP01000011">
    <property type="protein sequence ID" value="KEP26297.1"/>
    <property type="molecule type" value="Genomic_DNA"/>
</dbReference>
<evidence type="ECO:0000259" key="10">
    <source>
        <dbReference type="Pfam" id="PF00251"/>
    </source>
</evidence>
<comment type="caution">
    <text evidence="12">The sequence shown here is derived from an EMBL/GenBank/DDBJ whole genome shotgun (WGS) entry which is preliminary data.</text>
</comment>
<dbReference type="EC" id="3.2.1.26" evidence="3 8"/>
<evidence type="ECO:0000259" key="11">
    <source>
        <dbReference type="Pfam" id="PF08244"/>
    </source>
</evidence>
<comment type="subcellular location">
    <subcellularLocation>
        <location evidence="9">Cytoplasm</location>
    </subcellularLocation>
</comment>
<dbReference type="GO" id="GO:0005985">
    <property type="term" value="P:sucrose metabolic process"/>
    <property type="evidence" value="ECO:0007669"/>
    <property type="project" value="UniProtKB-UniPathway"/>
</dbReference>
<comment type="catalytic activity">
    <reaction evidence="8">
        <text>Hydrolysis of terminal non-reducing beta-D-fructofuranoside residues in beta-D-fructofuranosides.</text>
        <dbReference type="EC" id="3.2.1.26"/>
    </reaction>
</comment>
<dbReference type="InterPro" id="IPR013320">
    <property type="entry name" value="ConA-like_dom_sf"/>
</dbReference>
<dbReference type="SUPFAM" id="SSF49899">
    <property type="entry name" value="Concanavalin A-like lectins/glucanases"/>
    <property type="match status" value="1"/>
</dbReference>
<keyword evidence="5 8" id="KW-0378">Hydrolase</keyword>
<dbReference type="InterPro" id="IPR013148">
    <property type="entry name" value="Glyco_hydro_32_N"/>
</dbReference>
<dbReference type="Gene3D" id="2.115.10.20">
    <property type="entry name" value="Glycosyl hydrolase domain, family 43"/>
    <property type="match status" value="1"/>
</dbReference>
<accession>A0A081LAM1</accession>
<dbReference type="PANTHER" id="PTHR43101">
    <property type="entry name" value="BETA-FRUCTOSIDASE"/>
    <property type="match status" value="1"/>
</dbReference>
<dbReference type="AlphaFoldDB" id="A0A081LAM1"/>
<evidence type="ECO:0000256" key="3">
    <source>
        <dbReference type="ARBA" id="ARBA00012758"/>
    </source>
</evidence>
<gene>
    <name evidence="12" type="ORF">BA70_03300</name>
</gene>
<dbReference type="InterPro" id="IPR023296">
    <property type="entry name" value="Glyco_hydro_beta-prop_sf"/>
</dbReference>
<evidence type="ECO:0000256" key="7">
    <source>
        <dbReference type="ARBA" id="ARBA00033367"/>
    </source>
</evidence>
<keyword evidence="13" id="KW-1185">Reference proteome</keyword>
<name>A0A081LAM1_9BACI</name>
<evidence type="ECO:0000256" key="4">
    <source>
        <dbReference type="ARBA" id="ARBA00019623"/>
    </source>
</evidence>
<feature type="domain" description="Glycosyl hydrolase family 32 C-terminal" evidence="11">
    <location>
        <begin position="385"/>
        <end position="476"/>
    </location>
</feature>
<sequence length="485" mass="55884">MTTIDAALRQKVADRIRNYEHLVKKDVYRQHFHLIPPVGLLNDPNGLIQWKGIYHVFYQWQPFKTGHGAKFWGHYTSTDLVNWQHEEAALAPSDWFDQNGCYSGSAFIDGGHMCVMYTGNVRDEQGNRETYQCLAVSDDGIHFQKKGVVATLPEGFTAHFRDPKVWKRNGQWYMVLGAQSQDLKGHLVLFTSDTLDNWTFQGMIAGSGKNGLDDFGYMWECPDLFELDGRDVLIVSPQGLKPDGLKYHNTHQSGYFVGTLDDASYQYTHGAFEELDRGFDFYAQQTFQDESGRRILIGWMGVPDQGEEHHPTISYQWIHCLTIPRELRLDDEGHLIQKPVTELQTMRTNEQEHVFYIKRSVHSIPVDDITSAEVFIDQIETQKGFECCIRAAARIIYDKDEGKLTLERDRFEDRSKEIREVEIEELQDLHIFIDASSIEIFVNGGREVFTSRYFPSPGNKSISMSGRNETKLKLKTWHLQKEAGH</sequence>
<evidence type="ECO:0000256" key="2">
    <source>
        <dbReference type="ARBA" id="ARBA00009902"/>
    </source>
</evidence>
<dbReference type="PROSITE" id="PS00609">
    <property type="entry name" value="GLYCOSYL_HYDROL_F32"/>
    <property type="match status" value="1"/>
</dbReference>
<evidence type="ECO:0000256" key="5">
    <source>
        <dbReference type="ARBA" id="ARBA00022801"/>
    </source>
</evidence>
<dbReference type="UniPathway" id="UPA00238"/>
<dbReference type="PANTHER" id="PTHR43101:SF1">
    <property type="entry name" value="BETA-FRUCTOSIDASE"/>
    <property type="match status" value="1"/>
</dbReference>
<comment type="function">
    <text evidence="9">Enables the bacterium to metabolize sucrose as a sole carbon source.</text>
</comment>
<keyword evidence="9" id="KW-0119">Carbohydrate metabolism</keyword>
<proteinExistence type="inferred from homology"/>
<evidence type="ECO:0000313" key="12">
    <source>
        <dbReference type="EMBL" id="KEP26297.1"/>
    </source>
</evidence>
<protein>
    <recommendedName>
        <fullName evidence="4 8">Sucrose-6-phosphate hydrolase</fullName>
        <ecNumber evidence="3 8">3.2.1.26</ecNumber>
    </recommendedName>
    <alternativeName>
        <fullName evidence="7 9">Invertase</fullName>
    </alternativeName>
</protein>
<dbReference type="GO" id="GO:0005737">
    <property type="term" value="C:cytoplasm"/>
    <property type="evidence" value="ECO:0007669"/>
    <property type="project" value="UniProtKB-SubCell"/>
</dbReference>
<dbReference type="InterPro" id="IPR018053">
    <property type="entry name" value="Glyco_hydro_32_AS"/>
</dbReference>
<dbReference type="SUPFAM" id="SSF75005">
    <property type="entry name" value="Arabinanase/levansucrase/invertase"/>
    <property type="match status" value="1"/>
</dbReference>
<evidence type="ECO:0000256" key="6">
    <source>
        <dbReference type="ARBA" id="ARBA00023295"/>
    </source>
</evidence>
<evidence type="ECO:0000313" key="13">
    <source>
        <dbReference type="Proteomes" id="UP000028091"/>
    </source>
</evidence>
<keyword evidence="6 8" id="KW-0326">Glycosidase</keyword>
<evidence type="ECO:0000256" key="9">
    <source>
        <dbReference type="RuleBase" id="RU365015"/>
    </source>
</evidence>
<dbReference type="InterPro" id="IPR013189">
    <property type="entry name" value="Glyco_hydro_32_C"/>
</dbReference>
<dbReference type="SMART" id="SM00640">
    <property type="entry name" value="Glyco_32"/>
    <property type="match status" value="1"/>
</dbReference>
<dbReference type="RefSeq" id="WP_034321999.1">
    <property type="nucleotide sequence ID" value="NZ_JOTP01000011.1"/>
</dbReference>
<comment type="pathway">
    <text evidence="1 9">Glycan biosynthesis; sucrose metabolism.</text>
</comment>
<keyword evidence="9" id="KW-0963">Cytoplasm</keyword>